<keyword evidence="5" id="KW-1185">Reference proteome</keyword>
<dbReference type="Pfam" id="PF07859">
    <property type="entry name" value="Abhydrolase_3"/>
    <property type="match status" value="1"/>
</dbReference>
<gene>
    <name evidence="4" type="ORF">AB0I48_24425</name>
</gene>
<dbReference type="InterPro" id="IPR013094">
    <property type="entry name" value="AB_hydrolase_3"/>
</dbReference>
<comment type="similarity">
    <text evidence="1">Belongs to the 'GDXG' lipolytic enzyme family.</text>
</comment>
<dbReference type="Proteomes" id="UP001551695">
    <property type="component" value="Unassembled WGS sequence"/>
</dbReference>
<name>A0ABV3FZW0_9NOCA</name>
<evidence type="ECO:0000313" key="5">
    <source>
        <dbReference type="Proteomes" id="UP001551695"/>
    </source>
</evidence>
<dbReference type="InterPro" id="IPR050300">
    <property type="entry name" value="GDXG_lipolytic_enzyme"/>
</dbReference>
<comment type="caution">
    <text evidence="4">The sequence shown here is derived from an EMBL/GenBank/DDBJ whole genome shotgun (WGS) entry which is preliminary data.</text>
</comment>
<dbReference type="SUPFAM" id="SSF53474">
    <property type="entry name" value="alpha/beta-Hydrolases"/>
    <property type="match status" value="1"/>
</dbReference>
<organism evidence="4 5">
    <name type="scientific">Nocardia aurea</name>
    <dbReference type="NCBI Taxonomy" id="2144174"/>
    <lineage>
        <taxon>Bacteria</taxon>
        <taxon>Bacillati</taxon>
        <taxon>Actinomycetota</taxon>
        <taxon>Actinomycetes</taxon>
        <taxon>Mycobacteriales</taxon>
        <taxon>Nocardiaceae</taxon>
        <taxon>Nocardia</taxon>
    </lineage>
</organism>
<keyword evidence="2 4" id="KW-0378">Hydrolase</keyword>
<evidence type="ECO:0000256" key="1">
    <source>
        <dbReference type="ARBA" id="ARBA00010515"/>
    </source>
</evidence>
<feature type="domain" description="Alpha/beta hydrolase fold-3" evidence="3">
    <location>
        <begin position="104"/>
        <end position="300"/>
    </location>
</feature>
<evidence type="ECO:0000256" key="2">
    <source>
        <dbReference type="ARBA" id="ARBA00022801"/>
    </source>
</evidence>
<reference evidence="4 5" key="1">
    <citation type="submission" date="2024-06" db="EMBL/GenBank/DDBJ databases">
        <title>The Natural Products Discovery Center: Release of the First 8490 Sequenced Strains for Exploring Actinobacteria Biosynthetic Diversity.</title>
        <authorList>
            <person name="Kalkreuter E."/>
            <person name="Kautsar S.A."/>
            <person name="Yang D."/>
            <person name="Bader C.D."/>
            <person name="Teijaro C.N."/>
            <person name="Fluegel L."/>
            <person name="Davis C.M."/>
            <person name="Simpson J.R."/>
            <person name="Lauterbach L."/>
            <person name="Steele A.D."/>
            <person name="Gui C."/>
            <person name="Meng S."/>
            <person name="Li G."/>
            <person name="Viehrig K."/>
            <person name="Ye F."/>
            <person name="Su P."/>
            <person name="Kiefer A.F."/>
            <person name="Nichols A."/>
            <person name="Cepeda A.J."/>
            <person name="Yan W."/>
            <person name="Fan B."/>
            <person name="Jiang Y."/>
            <person name="Adhikari A."/>
            <person name="Zheng C.-J."/>
            <person name="Schuster L."/>
            <person name="Cowan T.M."/>
            <person name="Smanski M.J."/>
            <person name="Chevrette M.G."/>
            <person name="De Carvalho L.P.S."/>
            <person name="Shen B."/>
        </authorList>
    </citation>
    <scope>NUCLEOTIDE SEQUENCE [LARGE SCALE GENOMIC DNA]</scope>
    <source>
        <strain evidence="4 5">NPDC050403</strain>
    </source>
</reference>
<accession>A0ABV3FZW0</accession>
<dbReference type="PANTHER" id="PTHR48081">
    <property type="entry name" value="AB HYDROLASE SUPERFAMILY PROTEIN C4A8.06C"/>
    <property type="match status" value="1"/>
</dbReference>
<dbReference type="PANTHER" id="PTHR48081:SF30">
    <property type="entry name" value="ACETYL-HYDROLASE LIPR-RELATED"/>
    <property type="match status" value="1"/>
</dbReference>
<sequence>MTIGRSLPHLRLRERDIPVPSSVSEQARAILALGPLAPTPEWPALDDADGWRTLIAEMDRTALAMAPASDAAREVAVEEISAGGSRVYVITPHAFDPDDRRVYLEFHGGAFTQGGGEICRLRGIDNALRVGVRSWSVDYRMPPDHPYPVPLDDCLAAYRALLEQRDPGEIVVGGVSAGANLAAAMILRARDEGLPLPAGVVLATPAADLTESGDTWQTNRGLDNILTGPTPSTLLYAGAADLRDPYVSPLFGDFHAGFPPALLLSGTRDMLLSDTVRLHRAMRSAGVRAELHVWEAAGHGGFLGRAPEDDDRAEEIRRFTTACWSGRA</sequence>
<dbReference type="RefSeq" id="WP_357786711.1">
    <property type="nucleotide sequence ID" value="NZ_JBFAKC010000011.1"/>
</dbReference>
<dbReference type="GO" id="GO:0016787">
    <property type="term" value="F:hydrolase activity"/>
    <property type="evidence" value="ECO:0007669"/>
    <property type="project" value="UniProtKB-KW"/>
</dbReference>
<dbReference type="EMBL" id="JBFAKC010000011">
    <property type="protein sequence ID" value="MEV0710716.1"/>
    <property type="molecule type" value="Genomic_DNA"/>
</dbReference>
<dbReference type="Gene3D" id="3.40.50.1820">
    <property type="entry name" value="alpha/beta hydrolase"/>
    <property type="match status" value="1"/>
</dbReference>
<proteinExistence type="inferred from homology"/>
<dbReference type="InterPro" id="IPR029058">
    <property type="entry name" value="AB_hydrolase_fold"/>
</dbReference>
<evidence type="ECO:0000259" key="3">
    <source>
        <dbReference type="Pfam" id="PF07859"/>
    </source>
</evidence>
<protein>
    <submittedName>
        <fullName evidence="4">Alpha/beta hydrolase</fullName>
    </submittedName>
</protein>
<evidence type="ECO:0000313" key="4">
    <source>
        <dbReference type="EMBL" id="MEV0710716.1"/>
    </source>
</evidence>